<evidence type="ECO:0000313" key="5">
    <source>
        <dbReference type="Proteomes" id="UP000663193"/>
    </source>
</evidence>
<feature type="transmembrane region" description="Helical" evidence="2">
    <location>
        <begin position="217"/>
        <end position="237"/>
    </location>
</feature>
<name>A0A7U2I8L5_PHANO</name>
<keyword evidence="5" id="KW-1185">Reference proteome</keyword>
<feature type="transmembrane region" description="Helical" evidence="2">
    <location>
        <begin position="82"/>
        <end position="103"/>
    </location>
</feature>
<organism evidence="4 5">
    <name type="scientific">Phaeosphaeria nodorum (strain SN15 / ATCC MYA-4574 / FGSC 10173)</name>
    <name type="common">Glume blotch fungus</name>
    <name type="synonym">Parastagonospora nodorum</name>
    <dbReference type="NCBI Taxonomy" id="321614"/>
    <lineage>
        <taxon>Eukaryota</taxon>
        <taxon>Fungi</taxon>
        <taxon>Dikarya</taxon>
        <taxon>Ascomycota</taxon>
        <taxon>Pezizomycotina</taxon>
        <taxon>Dothideomycetes</taxon>
        <taxon>Pleosporomycetidae</taxon>
        <taxon>Pleosporales</taxon>
        <taxon>Pleosporineae</taxon>
        <taxon>Phaeosphaeriaceae</taxon>
        <taxon>Parastagonospora</taxon>
    </lineage>
</organism>
<feature type="region of interest" description="Disordered" evidence="1">
    <location>
        <begin position="192"/>
        <end position="215"/>
    </location>
</feature>
<gene>
    <name evidence="4" type="ORF">JI435_110910</name>
</gene>
<evidence type="ECO:0000313" key="4">
    <source>
        <dbReference type="EMBL" id="QRD05178.1"/>
    </source>
</evidence>
<evidence type="ECO:0000256" key="2">
    <source>
        <dbReference type="SAM" id="Phobius"/>
    </source>
</evidence>
<dbReference type="VEuPathDB" id="FungiDB:JI435_110910"/>
<dbReference type="PANTHER" id="PTHR43751:SF3">
    <property type="entry name" value="SULFATASE N-TERMINAL DOMAIN-CONTAINING PROTEIN"/>
    <property type="match status" value="1"/>
</dbReference>
<dbReference type="PANTHER" id="PTHR43751">
    <property type="entry name" value="SULFATASE"/>
    <property type="match status" value="1"/>
</dbReference>
<feature type="transmembrane region" description="Helical" evidence="2">
    <location>
        <begin position="20"/>
        <end position="38"/>
    </location>
</feature>
<dbReference type="Pfam" id="PF00884">
    <property type="entry name" value="Sulfatase"/>
    <property type="match status" value="1"/>
</dbReference>
<dbReference type="Gene3D" id="3.40.720.10">
    <property type="entry name" value="Alkaline Phosphatase, subunit A"/>
    <property type="match status" value="1"/>
</dbReference>
<reference evidence="5" key="1">
    <citation type="journal article" date="2021" name="BMC Genomics">
        <title>Chromosome-level genome assembly and manually-curated proteome of model necrotroph Parastagonospora nodorum Sn15 reveals a genome-wide trove of candidate effector homologs, and redundancy of virulence-related functions within an accessory chromosome.</title>
        <authorList>
            <person name="Bertazzoni S."/>
            <person name="Jones D.A.B."/>
            <person name="Phan H.T."/>
            <person name="Tan K.-C."/>
            <person name="Hane J.K."/>
        </authorList>
    </citation>
    <scope>NUCLEOTIDE SEQUENCE [LARGE SCALE GENOMIC DNA]</scope>
    <source>
        <strain evidence="5">SN15 / ATCC MYA-4574 / FGSC 10173)</strain>
    </source>
</reference>
<accession>A0A7U2I8L5</accession>
<dbReference type="InterPro" id="IPR052701">
    <property type="entry name" value="GAG_Ulvan_Degrading_Sulfatases"/>
</dbReference>
<dbReference type="InterPro" id="IPR017850">
    <property type="entry name" value="Alkaline_phosphatase_core_sf"/>
</dbReference>
<feature type="compositionally biased region" description="Basic and acidic residues" evidence="1">
    <location>
        <begin position="322"/>
        <end position="331"/>
    </location>
</feature>
<dbReference type="InterPro" id="IPR000917">
    <property type="entry name" value="Sulfatase_N"/>
</dbReference>
<feature type="compositionally biased region" description="Pro residues" evidence="1">
    <location>
        <begin position="348"/>
        <end position="376"/>
    </location>
</feature>
<keyword evidence="2" id="KW-0472">Membrane</keyword>
<proteinExistence type="predicted"/>
<dbReference type="EMBL" id="CP069040">
    <property type="protein sequence ID" value="QRD05178.1"/>
    <property type="molecule type" value="Genomic_DNA"/>
</dbReference>
<feature type="transmembrane region" description="Helical" evidence="2">
    <location>
        <begin position="44"/>
        <end position="62"/>
    </location>
</feature>
<dbReference type="Proteomes" id="UP000663193">
    <property type="component" value="Chromosome 18"/>
</dbReference>
<evidence type="ECO:0000256" key="1">
    <source>
        <dbReference type="SAM" id="MobiDB-lite"/>
    </source>
</evidence>
<dbReference type="AlphaFoldDB" id="A0A7U2I8L5"/>
<dbReference type="SUPFAM" id="SSF53649">
    <property type="entry name" value="Alkaline phosphatase-like"/>
    <property type="match status" value="1"/>
</dbReference>
<dbReference type="OrthoDB" id="103349at2759"/>
<feature type="transmembrane region" description="Helical" evidence="2">
    <location>
        <begin position="123"/>
        <end position="148"/>
    </location>
</feature>
<keyword evidence="2" id="KW-1133">Transmembrane helix</keyword>
<sequence>MQLNILAPLEALSRTKNQFALFFVAFFVAKLLHLGSHFGSLPIVLYLLYTPTFFLPDVLLLVGSKVLVYRHNGGQSSAFRKFFGAILALSTAACSASQISFFIETGGEIQWMAASRVLGGTGGMGLLLSGLPAMIVAFMVLYAVALLISPIFYDAVDHVLGHLRWSFKQSFLVLTRRQRDTENYELLISIQDNQSQSSEDDEQSEEKPTSSKRRPSMLNALATAITTIGLSILVMVLQTVRPTSPPYAHMSGSLPVTIIEAALFQPINSEFCLPHPVEDVLFPFERFTKFFEIPESLDWMPNGPNCLRDNRPESPVWMEHPGQNDRNDHHRPGPPHGGPGPRIVRSAAPPPPPPPPSPPSPPSPPPPPPPPSPPSSPADGAYDDELTHDHRPFHHGGGSFGANECGPLELSNLDADIIEKLAAQVKVKKPKIRHVLLLTMESTRKDMFPFKYNSHAYDTVLSSYASTNATMELKDKLRGFTKTAAFLTGEPSGFEAYDTEASNESWKSAFKDGMGAINVNGAVSQAAYTLKSLLSSHCGVEPLAVDFAEETKGTIYQHCLSHIFKNMSSVVSDKKAGQKKDGLVKDDEKKDFHSFPWAETMIQSVTDQYDSQDVLDKQMGFDHVIAESTISDPTSKHYPPKHPFVNYFGYEETETFDYLRDLFADAEKSDERLFVSHLTSTPHHPFKTPKDWPGQETYMSQQHWRPSDPFNEYMNTIQYQDEWISQIFQMLYDVGALDETLVVMTGDHGLAFSSLDKSQSAVNNGHVANFQIPILFVHPDLPRIQLNASITPTSILPTVLDLLLETDSLPEPAAKIAKEILPSYQGHSLIRDLEYRVKTTDGASAKSFFQPFHFSAINPGGSLLAISDASTSYRLVLPLCSTIPLRFTDISTDPHEWDPTTAWTMDELRAQIKVKYGYRASQWAQLAGELGRWWVWNQRGRWGYWGEARETSRGGAEVGGDRGRIRKHHWWETK</sequence>
<protein>
    <recommendedName>
        <fullName evidence="3">Sulfatase N-terminal domain-containing protein</fullName>
    </recommendedName>
</protein>
<feature type="domain" description="Sulfatase N-terminal" evidence="3">
    <location>
        <begin position="608"/>
        <end position="803"/>
    </location>
</feature>
<keyword evidence="2" id="KW-0812">Transmembrane</keyword>
<evidence type="ECO:0000259" key="3">
    <source>
        <dbReference type="Pfam" id="PF00884"/>
    </source>
</evidence>
<feature type="region of interest" description="Disordered" evidence="1">
    <location>
        <begin position="298"/>
        <end position="398"/>
    </location>
</feature>